<evidence type="ECO:0000256" key="1">
    <source>
        <dbReference type="ARBA" id="ARBA00004635"/>
    </source>
</evidence>
<dbReference type="PANTHER" id="PTHR12422">
    <property type="entry name" value="GH09096P"/>
    <property type="match status" value="1"/>
</dbReference>
<dbReference type="EMBL" id="AZBU02000001">
    <property type="protein sequence ID" value="TMS40228.1"/>
    <property type="molecule type" value="Genomic_DNA"/>
</dbReference>
<dbReference type="GO" id="GO:0016020">
    <property type="term" value="C:membrane"/>
    <property type="evidence" value="ECO:0007669"/>
    <property type="project" value="UniProtKB-SubCell"/>
</dbReference>
<feature type="domain" description="CYRIA/CYRIB Rac1 binding" evidence="5">
    <location>
        <begin position="28"/>
        <end position="327"/>
    </location>
</feature>
<keyword evidence="3" id="KW-0472">Membrane</keyword>
<dbReference type="InterPro" id="IPR009828">
    <property type="entry name" value="CYRIA/CYRIB_Rac1-bd"/>
</dbReference>
<evidence type="ECO:0000256" key="3">
    <source>
        <dbReference type="ARBA" id="ARBA00023136"/>
    </source>
</evidence>
<organism evidence="6">
    <name type="scientific">Steinernema carpocapsae</name>
    <name type="common">Entomopathogenic nematode</name>
    <dbReference type="NCBI Taxonomy" id="34508"/>
    <lineage>
        <taxon>Eukaryota</taxon>
        <taxon>Metazoa</taxon>
        <taxon>Ecdysozoa</taxon>
        <taxon>Nematoda</taxon>
        <taxon>Chromadorea</taxon>
        <taxon>Rhabditida</taxon>
        <taxon>Tylenchina</taxon>
        <taxon>Panagrolaimomorpha</taxon>
        <taxon>Strongyloidoidea</taxon>
        <taxon>Steinernematidae</taxon>
        <taxon>Steinernema</taxon>
    </lineage>
</organism>
<keyword evidence="4" id="KW-0449">Lipoprotein</keyword>
<comment type="similarity">
    <text evidence="2">Belongs to the CYRI family.</text>
</comment>
<evidence type="ECO:0000259" key="5">
    <source>
        <dbReference type="Pfam" id="PF07159"/>
    </source>
</evidence>
<evidence type="ECO:0000256" key="4">
    <source>
        <dbReference type="ARBA" id="ARBA00023288"/>
    </source>
</evidence>
<accession>A0A4U8VBV8</accession>
<dbReference type="InterPro" id="IPR039789">
    <property type="entry name" value="CYRI"/>
</dbReference>
<evidence type="ECO:0000313" key="6">
    <source>
        <dbReference type="EMBL" id="TMS40228.1"/>
    </source>
</evidence>
<dbReference type="GO" id="GO:0030833">
    <property type="term" value="P:regulation of actin filament polymerization"/>
    <property type="evidence" value="ECO:0007669"/>
    <property type="project" value="InterPro"/>
</dbReference>
<dbReference type="AlphaFoldDB" id="A0A4U8VBV8"/>
<reference evidence="6" key="2">
    <citation type="journal article" date="2015" name="Genome Biol.">
        <title>Comparative genomics of Steinernema reveals deeply conserved gene regulatory networks.</title>
        <authorList>
            <person name="Dillman A.R."/>
            <person name="Macchietto M."/>
            <person name="Porter C.F."/>
            <person name="Rogers A."/>
            <person name="Williams B."/>
            <person name="Antoshechkin I."/>
            <person name="Lee M.M."/>
            <person name="Goodwin Z."/>
            <person name="Lu X."/>
            <person name="Lewis E.E."/>
            <person name="Goodrich-Blair H."/>
            <person name="Stock S.P."/>
            <person name="Adams B.J."/>
            <person name="Sternberg P.W."/>
            <person name="Mortazavi A."/>
        </authorList>
    </citation>
    <scope>NUCLEOTIDE SEQUENCE [LARGE SCALE GENOMIC DNA]</scope>
    <source>
        <strain evidence="6">ALL</strain>
    </source>
</reference>
<sequence length="331" mass="37213">MTGGKCSDLVRAVLRSHESPDESFNDLKIFIDFDEAVPDEAQLQLFNLLEKVLEKAEEILADLINYGAGASAEIRLSIQNPSNEEVQQKSFAVVKEFVARLHDYYALSQRIEQSVPLLLWELCSGPLPPAEQIDSCQALCKQLARLIDFALQFDAVKMATPALQNDFSFYRRVVSRSSEPLHGEMISLETTNVMSLFFAKPTPMLCAITSSVIAFVHTHPDLPVSNTTDTLATVVHVCRLMVEREENWRRLSEKTRLFWLRVMVGSVILFDHIDDGGAFRADSPISMKSIVELIKADAPPDEKESLLNALRYTTKHLNDTITPKSIRSLFV</sequence>
<dbReference type="STRING" id="34508.A0A4U8VBV8"/>
<gene>
    <name evidence="6" type="ORF">L596_006630</name>
</gene>
<name>A0A4U8VBV8_STECR</name>
<protein>
    <recommendedName>
        <fullName evidence="5">CYRIA/CYRIB Rac1 binding domain-containing protein</fullName>
    </recommendedName>
</protein>
<proteinExistence type="inferred from homology"/>
<evidence type="ECO:0000256" key="2">
    <source>
        <dbReference type="ARBA" id="ARBA00005778"/>
    </source>
</evidence>
<comment type="subcellular location">
    <subcellularLocation>
        <location evidence="1">Membrane</location>
        <topology evidence="1">Lipid-anchor</topology>
    </subcellularLocation>
</comment>
<dbReference type="OrthoDB" id="60973at2759"/>
<dbReference type="GO" id="GO:0031267">
    <property type="term" value="F:small GTPase binding"/>
    <property type="evidence" value="ECO:0007669"/>
    <property type="project" value="InterPro"/>
</dbReference>
<reference evidence="6" key="1">
    <citation type="submission" date="2013-11" db="EMBL/GenBank/DDBJ databases">
        <authorList>
            <person name="Sternberg P."/>
            <person name="Dillman A."/>
            <person name="Macchietto M."/>
        </authorList>
    </citation>
    <scope>NUCLEOTIDE SEQUENCE</scope>
    <source>
        <strain evidence="6">ALL</strain>
    </source>
</reference>
<comment type="caution">
    <text evidence="6">The sequence shown here is derived from an EMBL/GenBank/DDBJ whole genome shotgun (WGS) entry which is preliminary data.</text>
</comment>
<reference evidence="6" key="3">
    <citation type="journal article" date="2019" name="G3 (Bethesda)">
        <title>Hybrid Assembly of the Genome of the Entomopathogenic Nematode Steinernema carpocapsae Identifies the X-Chromosome.</title>
        <authorList>
            <person name="Serra L."/>
            <person name="Macchietto M."/>
            <person name="Macias-Munoz A."/>
            <person name="McGill C.J."/>
            <person name="Rodriguez I.M."/>
            <person name="Rodriguez B."/>
            <person name="Murad R."/>
            <person name="Mortazavi A."/>
        </authorList>
    </citation>
    <scope>NUCLEOTIDE SEQUENCE [LARGE SCALE GENOMIC DNA]</scope>
    <source>
        <strain evidence="6">ALL</strain>
    </source>
</reference>
<dbReference type="Pfam" id="PF07159">
    <property type="entry name" value="CYRIA-B_Rac1-bd"/>
    <property type="match status" value="1"/>
</dbReference>